<dbReference type="Pfam" id="PF01070">
    <property type="entry name" value="FMN_dh"/>
    <property type="match status" value="1"/>
</dbReference>
<dbReference type="EC" id="1.-.-.-" evidence="7"/>
<name>A0ABV6C4C5_9ACTN</name>
<dbReference type="GO" id="GO:0016491">
    <property type="term" value="F:oxidoreductase activity"/>
    <property type="evidence" value="ECO:0007669"/>
    <property type="project" value="UniProtKB-KW"/>
</dbReference>
<dbReference type="PANTHER" id="PTHR10578:SF107">
    <property type="entry name" value="2-HYDROXYACID OXIDASE 1"/>
    <property type="match status" value="1"/>
</dbReference>
<dbReference type="EMBL" id="JBHLYQ010000042">
    <property type="protein sequence ID" value="MFC0081686.1"/>
    <property type="molecule type" value="Genomic_DNA"/>
</dbReference>
<keyword evidence="4 7" id="KW-0560">Oxidoreductase</keyword>
<evidence type="ECO:0000313" key="8">
    <source>
        <dbReference type="Proteomes" id="UP001589788"/>
    </source>
</evidence>
<protein>
    <submittedName>
        <fullName evidence="7">Alpha-hydroxy acid oxidase</fullName>
        <ecNumber evidence="7">1.-.-.-</ecNumber>
    </submittedName>
</protein>
<sequence>AVAGSPLEEVAARAPGCRQWFQLYAPTRAEAAALVERAGAAGYEALVVTVDTPALGNRERDRRNGVVPPLRLDARQAIALGPQVLARPGWALRMLADGVSLLRSPRPAGPGSGSGRGPLAAASTISRLASPFTWADVAWVRERWQGPLLVKGILTPSDARAALDSGADGLVVSNHGGRQLDGAPATAQVLGSVVAAVGDRAPVLVDGGIRRGSDVVRALALGARAVLIGRPYLWALAAGGQPAVEDLLGVLAAELTRTMVLLGRASLSELGPEVFLEPPT</sequence>
<evidence type="ECO:0000256" key="1">
    <source>
        <dbReference type="ARBA" id="ARBA00001917"/>
    </source>
</evidence>
<evidence type="ECO:0000256" key="4">
    <source>
        <dbReference type="ARBA" id="ARBA00023002"/>
    </source>
</evidence>
<evidence type="ECO:0000256" key="2">
    <source>
        <dbReference type="ARBA" id="ARBA00022630"/>
    </source>
</evidence>
<evidence type="ECO:0000256" key="3">
    <source>
        <dbReference type="ARBA" id="ARBA00022643"/>
    </source>
</evidence>
<dbReference type="Gene3D" id="3.20.20.70">
    <property type="entry name" value="Aldolase class I"/>
    <property type="match status" value="1"/>
</dbReference>
<comment type="similarity">
    <text evidence="5">Belongs to the FMN-dependent alpha-hydroxy acid dehydrogenase family.</text>
</comment>
<feature type="non-terminal residue" evidence="7">
    <location>
        <position position="1"/>
    </location>
</feature>
<evidence type="ECO:0000313" key="7">
    <source>
        <dbReference type="EMBL" id="MFC0081686.1"/>
    </source>
</evidence>
<dbReference type="RefSeq" id="WP_377788968.1">
    <property type="nucleotide sequence ID" value="NZ_JBHLYQ010000042.1"/>
</dbReference>
<dbReference type="PROSITE" id="PS00557">
    <property type="entry name" value="FMN_HYDROXY_ACID_DH_1"/>
    <property type="match status" value="1"/>
</dbReference>
<accession>A0ABV6C4C5</accession>
<comment type="cofactor">
    <cofactor evidence="1">
        <name>FMN</name>
        <dbReference type="ChEBI" id="CHEBI:58210"/>
    </cofactor>
</comment>
<dbReference type="Proteomes" id="UP001589788">
    <property type="component" value="Unassembled WGS sequence"/>
</dbReference>
<evidence type="ECO:0000259" key="6">
    <source>
        <dbReference type="PROSITE" id="PS51349"/>
    </source>
</evidence>
<organism evidence="7 8">
    <name type="scientific">Aciditerrimonas ferrireducens</name>
    <dbReference type="NCBI Taxonomy" id="667306"/>
    <lineage>
        <taxon>Bacteria</taxon>
        <taxon>Bacillati</taxon>
        <taxon>Actinomycetota</taxon>
        <taxon>Acidimicrobiia</taxon>
        <taxon>Acidimicrobiales</taxon>
        <taxon>Acidimicrobiaceae</taxon>
        <taxon>Aciditerrimonas</taxon>
    </lineage>
</organism>
<reference evidence="7 8" key="1">
    <citation type="submission" date="2024-09" db="EMBL/GenBank/DDBJ databases">
        <authorList>
            <person name="Sun Q."/>
            <person name="Mori K."/>
        </authorList>
    </citation>
    <scope>NUCLEOTIDE SEQUENCE [LARGE SCALE GENOMIC DNA]</scope>
    <source>
        <strain evidence="7 8">JCM 15389</strain>
    </source>
</reference>
<dbReference type="SUPFAM" id="SSF51395">
    <property type="entry name" value="FMN-linked oxidoreductases"/>
    <property type="match status" value="1"/>
</dbReference>
<evidence type="ECO:0000256" key="5">
    <source>
        <dbReference type="ARBA" id="ARBA00024042"/>
    </source>
</evidence>
<proteinExistence type="inferred from homology"/>
<feature type="domain" description="FMN hydroxy acid dehydrogenase" evidence="6">
    <location>
        <begin position="1"/>
        <end position="280"/>
    </location>
</feature>
<dbReference type="InterPro" id="IPR037396">
    <property type="entry name" value="FMN_HAD"/>
</dbReference>
<keyword evidence="8" id="KW-1185">Reference proteome</keyword>
<dbReference type="PROSITE" id="PS51349">
    <property type="entry name" value="FMN_HYDROXY_ACID_DH_2"/>
    <property type="match status" value="1"/>
</dbReference>
<dbReference type="CDD" id="cd02809">
    <property type="entry name" value="alpha_hydroxyacid_oxid_FMN"/>
    <property type="match status" value="1"/>
</dbReference>
<dbReference type="PANTHER" id="PTHR10578">
    <property type="entry name" value="S -2-HYDROXY-ACID OXIDASE-RELATED"/>
    <property type="match status" value="1"/>
</dbReference>
<dbReference type="InterPro" id="IPR000262">
    <property type="entry name" value="FMN-dep_DH"/>
</dbReference>
<dbReference type="InterPro" id="IPR008259">
    <property type="entry name" value="FMN_hydac_DH_AS"/>
</dbReference>
<gene>
    <name evidence="7" type="ORF">ACFFRE_05945</name>
</gene>
<keyword evidence="3" id="KW-0288">FMN</keyword>
<dbReference type="InterPro" id="IPR013785">
    <property type="entry name" value="Aldolase_TIM"/>
</dbReference>
<keyword evidence="2" id="KW-0285">Flavoprotein</keyword>
<dbReference type="InterPro" id="IPR012133">
    <property type="entry name" value="Alpha-hydoxy_acid_DH_FMN"/>
</dbReference>
<comment type="caution">
    <text evidence="7">The sequence shown here is derived from an EMBL/GenBank/DDBJ whole genome shotgun (WGS) entry which is preliminary data.</text>
</comment>